<dbReference type="AlphaFoldDB" id="A0AAF1BGV8"/>
<keyword evidence="2" id="KW-1185">Reference proteome</keyword>
<protein>
    <submittedName>
        <fullName evidence="1">Uncharacterized protein</fullName>
    </submittedName>
</protein>
<dbReference type="GeneID" id="87807046"/>
<reference evidence="1" key="1">
    <citation type="submission" date="2023-10" db="EMBL/GenBank/DDBJ databases">
        <authorList>
            <person name="Noh H."/>
        </authorList>
    </citation>
    <scope>NUCLEOTIDE SEQUENCE</scope>
    <source>
        <strain evidence="1">DUCC4014</strain>
    </source>
</reference>
<sequence>MFAASARGVRMIRDFLDTIDGAYPSLVGYDHPRWSEQYPQGDPNNRLTYRVSYHEVEGQYEATEGSGWWVGAFMNGVNRAIDPVNIVDEGSSPYWIFRMFFLNPDVEANDWQLASFLLPPADHVDKFSHMLKRAGIGNGELFTTIGTSEDIDQDTLDTYLPTGLGYPEHEYWVTSDPNSNPMDPT</sequence>
<evidence type="ECO:0000313" key="2">
    <source>
        <dbReference type="Proteomes" id="UP000827549"/>
    </source>
</evidence>
<organism evidence="1 2">
    <name type="scientific">Vanrija pseudolonga</name>
    <dbReference type="NCBI Taxonomy" id="143232"/>
    <lineage>
        <taxon>Eukaryota</taxon>
        <taxon>Fungi</taxon>
        <taxon>Dikarya</taxon>
        <taxon>Basidiomycota</taxon>
        <taxon>Agaricomycotina</taxon>
        <taxon>Tremellomycetes</taxon>
        <taxon>Trichosporonales</taxon>
        <taxon>Trichosporonaceae</taxon>
        <taxon>Vanrija</taxon>
    </lineage>
</organism>
<gene>
    <name evidence="1" type="ORF">LOC62_03G003805</name>
</gene>
<evidence type="ECO:0000313" key="1">
    <source>
        <dbReference type="EMBL" id="WOO80291.1"/>
    </source>
</evidence>
<name>A0AAF1BGV8_9TREE</name>
<accession>A0AAF1BGV8</accession>
<dbReference type="EMBL" id="CP086716">
    <property type="protein sequence ID" value="WOO80291.1"/>
    <property type="molecule type" value="Genomic_DNA"/>
</dbReference>
<proteinExistence type="predicted"/>
<dbReference type="RefSeq" id="XP_062626323.1">
    <property type="nucleotide sequence ID" value="XM_062770339.1"/>
</dbReference>
<dbReference type="Proteomes" id="UP000827549">
    <property type="component" value="Chromosome 3"/>
</dbReference>